<evidence type="ECO:0000313" key="5">
    <source>
        <dbReference type="EMBL" id="CAD6255061.1"/>
    </source>
</evidence>
<feature type="domain" description="Jacalin-type lectin" evidence="4">
    <location>
        <begin position="135"/>
        <end position="297"/>
    </location>
</feature>
<dbReference type="OrthoDB" id="630385at2759"/>
<keyword evidence="3" id="KW-1133">Transmembrane helix</keyword>
<gene>
    <name evidence="5" type="ORF">NCGR_LOCUS38658</name>
</gene>
<dbReference type="PANTHER" id="PTHR46506">
    <property type="entry name" value="OS05G0143600 PROTEIN"/>
    <property type="match status" value="1"/>
</dbReference>
<dbReference type="CDD" id="cd09612">
    <property type="entry name" value="Jacalin"/>
    <property type="match status" value="1"/>
</dbReference>
<dbReference type="EMBL" id="CAJGYO010000009">
    <property type="protein sequence ID" value="CAD6255061.1"/>
    <property type="molecule type" value="Genomic_DNA"/>
</dbReference>
<dbReference type="Pfam" id="PF01419">
    <property type="entry name" value="Jacalin"/>
    <property type="match status" value="1"/>
</dbReference>
<evidence type="ECO:0000313" key="6">
    <source>
        <dbReference type="Proteomes" id="UP000604825"/>
    </source>
</evidence>
<keyword evidence="3" id="KW-0812">Transmembrane</keyword>
<dbReference type="Proteomes" id="UP000604825">
    <property type="component" value="Unassembled WGS sequence"/>
</dbReference>
<proteinExistence type="predicted"/>
<feature type="transmembrane region" description="Helical" evidence="3">
    <location>
        <begin position="6"/>
        <end position="27"/>
    </location>
</feature>
<keyword evidence="1" id="KW-0430">Lectin</keyword>
<evidence type="ECO:0000256" key="2">
    <source>
        <dbReference type="SAM" id="MobiDB-lite"/>
    </source>
</evidence>
<reference evidence="5" key="1">
    <citation type="submission" date="2020-10" db="EMBL/GenBank/DDBJ databases">
        <authorList>
            <person name="Han B."/>
            <person name="Lu T."/>
            <person name="Zhao Q."/>
            <person name="Huang X."/>
            <person name="Zhao Y."/>
        </authorList>
    </citation>
    <scope>NUCLEOTIDE SEQUENCE</scope>
</reference>
<dbReference type="Gene3D" id="2.100.10.30">
    <property type="entry name" value="Jacalin-like lectin domain"/>
    <property type="match status" value="1"/>
</dbReference>
<dbReference type="SMART" id="SM00915">
    <property type="entry name" value="Jacalin"/>
    <property type="match status" value="1"/>
</dbReference>
<keyword evidence="6" id="KW-1185">Reference proteome</keyword>
<dbReference type="InterPro" id="IPR001229">
    <property type="entry name" value="Jacalin-like_lectin_dom"/>
</dbReference>
<protein>
    <recommendedName>
        <fullName evidence="4">Jacalin-type lectin domain-containing protein</fullName>
    </recommendedName>
</protein>
<dbReference type="SUPFAM" id="SSF51101">
    <property type="entry name" value="Mannose-binding lectins"/>
    <property type="match status" value="1"/>
</dbReference>
<comment type="caution">
    <text evidence="5">The sequence shown here is derived from an EMBL/GenBank/DDBJ whole genome shotgun (WGS) entry which is preliminary data.</text>
</comment>
<evidence type="ECO:0000256" key="3">
    <source>
        <dbReference type="SAM" id="Phobius"/>
    </source>
</evidence>
<dbReference type="GO" id="GO:0030246">
    <property type="term" value="F:carbohydrate binding"/>
    <property type="evidence" value="ECO:0007669"/>
    <property type="project" value="UniProtKB-KW"/>
</dbReference>
<keyword evidence="3" id="KW-0472">Membrane</keyword>
<evidence type="ECO:0000256" key="1">
    <source>
        <dbReference type="ARBA" id="ARBA00022734"/>
    </source>
</evidence>
<accession>A0A811QG21</accession>
<sequence length="328" mass="35019">MARLSVFTVVAFAVPVVVYISVFLIILELGRGGPARSPASAAADSVVISHNFHIVDGIEDVAKLFAHDRSSPETLGDGERGGAEAAAQVVMESRRLGRRSMQPKQQHPCRPSVDIESNATPKARRYQSNQPKPRVISVGPWGGPGGQPFRMRGTSVPRLRAITVYHSSAAIHALACEYSLTGDDEDANGEQRVRMAGPWGIPHSFGSRRVRATIKLSAGEYLTAVEGATGHFGDGPDVVLVTSLTFRTSRGKTYGPYGGSGTGTATPFSIPAASGCIVGFWGRSGRLLDAIGVYIKPCAPTITYNYPYPETGMKVTVSNKTFVFPELQ</sequence>
<feature type="compositionally biased region" description="Polar residues" evidence="2">
    <location>
        <begin position="115"/>
        <end position="131"/>
    </location>
</feature>
<evidence type="ECO:0000259" key="4">
    <source>
        <dbReference type="PROSITE" id="PS51752"/>
    </source>
</evidence>
<dbReference type="PROSITE" id="PS51752">
    <property type="entry name" value="JACALIN_LECTIN"/>
    <property type="match status" value="1"/>
</dbReference>
<dbReference type="AlphaFoldDB" id="A0A811QG21"/>
<name>A0A811QG21_9POAL</name>
<organism evidence="5 6">
    <name type="scientific">Miscanthus lutarioriparius</name>
    <dbReference type="NCBI Taxonomy" id="422564"/>
    <lineage>
        <taxon>Eukaryota</taxon>
        <taxon>Viridiplantae</taxon>
        <taxon>Streptophyta</taxon>
        <taxon>Embryophyta</taxon>
        <taxon>Tracheophyta</taxon>
        <taxon>Spermatophyta</taxon>
        <taxon>Magnoliopsida</taxon>
        <taxon>Liliopsida</taxon>
        <taxon>Poales</taxon>
        <taxon>Poaceae</taxon>
        <taxon>PACMAD clade</taxon>
        <taxon>Panicoideae</taxon>
        <taxon>Andropogonodae</taxon>
        <taxon>Andropogoneae</taxon>
        <taxon>Saccharinae</taxon>
        <taxon>Miscanthus</taxon>
    </lineage>
</organism>
<feature type="region of interest" description="Disordered" evidence="2">
    <location>
        <begin position="95"/>
        <end position="148"/>
    </location>
</feature>
<dbReference type="InterPro" id="IPR033734">
    <property type="entry name" value="Jacalin-like_lectin_dom_plant"/>
</dbReference>
<dbReference type="InterPro" id="IPR036404">
    <property type="entry name" value="Jacalin-like_lectin_dom_sf"/>
</dbReference>